<accession>A0ABW5DB88</accession>
<sequence>MKNCFYIGAAFGMAVGISQAEVKMEAGDGILKFTGGEGPGKGKQVVLLAGDEEYRSEESMPMLARILTEHHGFDTTVLFSVSEDGTIDPTATDSLAMSESLDSADALVMLLRFRNWDDETMKKFNATVNRGIPIVALRTSTHIFNFPKDSPWAEWSWNHESGGFGRKVLGETWVSHWGKHKLEATRGVVEKGQEKNPVLNGVVDVFGDSDVYEAAPPEDATVLLRGVVLKSMEPNSEPADYEKKLKAGGKQKVNEPAMPVAWTREVKNEAGTTNKVLTTTMGAATDLQNEGLRRLVVNGVFDGLGMEVPAKANVDIVGEFQGSKYGFGDFQKGKKAGDFAK</sequence>
<proteinExistence type="predicted"/>
<dbReference type="RefSeq" id="WP_386820445.1">
    <property type="nucleotide sequence ID" value="NZ_JBHUIT010000017.1"/>
</dbReference>
<comment type="caution">
    <text evidence="1">The sequence shown here is derived from an EMBL/GenBank/DDBJ whole genome shotgun (WGS) entry which is preliminary data.</text>
</comment>
<dbReference type="SUPFAM" id="SSF52317">
    <property type="entry name" value="Class I glutamine amidotransferase-like"/>
    <property type="match status" value="1"/>
</dbReference>
<dbReference type="EMBL" id="JBHUIT010000017">
    <property type="protein sequence ID" value="MFD2257159.1"/>
    <property type="molecule type" value="Genomic_DNA"/>
</dbReference>
<organism evidence="1 2">
    <name type="scientific">Luteolibacter algae</name>
    <dbReference type="NCBI Taxonomy" id="454151"/>
    <lineage>
        <taxon>Bacteria</taxon>
        <taxon>Pseudomonadati</taxon>
        <taxon>Verrucomicrobiota</taxon>
        <taxon>Verrucomicrobiia</taxon>
        <taxon>Verrucomicrobiales</taxon>
        <taxon>Verrucomicrobiaceae</taxon>
        <taxon>Luteolibacter</taxon>
    </lineage>
</organism>
<dbReference type="Proteomes" id="UP001597375">
    <property type="component" value="Unassembled WGS sequence"/>
</dbReference>
<evidence type="ECO:0000313" key="1">
    <source>
        <dbReference type="EMBL" id="MFD2257159.1"/>
    </source>
</evidence>
<gene>
    <name evidence="1" type="ORF">ACFSSA_10755</name>
</gene>
<evidence type="ECO:0000313" key="2">
    <source>
        <dbReference type="Proteomes" id="UP001597375"/>
    </source>
</evidence>
<protein>
    <submittedName>
        <fullName evidence="1">ThuA domain-containing protein</fullName>
    </submittedName>
</protein>
<dbReference type="InterPro" id="IPR029062">
    <property type="entry name" value="Class_I_gatase-like"/>
</dbReference>
<name>A0ABW5DB88_9BACT</name>
<reference evidence="2" key="1">
    <citation type="journal article" date="2019" name="Int. J. Syst. Evol. Microbiol.">
        <title>The Global Catalogue of Microorganisms (GCM) 10K type strain sequencing project: providing services to taxonomists for standard genome sequencing and annotation.</title>
        <authorList>
            <consortium name="The Broad Institute Genomics Platform"/>
            <consortium name="The Broad Institute Genome Sequencing Center for Infectious Disease"/>
            <person name="Wu L."/>
            <person name="Ma J."/>
        </authorList>
    </citation>
    <scope>NUCLEOTIDE SEQUENCE [LARGE SCALE GENOMIC DNA]</scope>
    <source>
        <strain evidence="2">CGMCC 4.7106</strain>
    </source>
</reference>
<dbReference type="Gene3D" id="3.40.50.880">
    <property type="match status" value="1"/>
</dbReference>
<keyword evidence="2" id="KW-1185">Reference proteome</keyword>